<dbReference type="InterPro" id="IPR036225">
    <property type="entry name" value="SRP/SRP_N"/>
</dbReference>
<dbReference type="InterPro" id="IPR027417">
    <property type="entry name" value="P-loop_NTPase"/>
</dbReference>
<dbReference type="SMART" id="SM00962">
    <property type="entry name" value="SRP54"/>
    <property type="match status" value="1"/>
</dbReference>
<organism evidence="10">
    <name type="scientific">marine metagenome</name>
    <dbReference type="NCBI Taxonomy" id="408172"/>
    <lineage>
        <taxon>unclassified sequences</taxon>
        <taxon>metagenomes</taxon>
        <taxon>ecological metagenomes</taxon>
    </lineage>
</organism>
<dbReference type="PANTHER" id="PTHR43134">
    <property type="entry name" value="SIGNAL RECOGNITION PARTICLE RECEPTOR SUBUNIT ALPHA"/>
    <property type="match status" value="1"/>
</dbReference>
<dbReference type="GO" id="GO:0012505">
    <property type="term" value="C:endomembrane system"/>
    <property type="evidence" value="ECO:0007669"/>
    <property type="project" value="UniProtKB-SubCell"/>
</dbReference>
<gene>
    <name evidence="10" type="ORF">METZ01_LOCUS151740</name>
</gene>
<evidence type="ECO:0000259" key="9">
    <source>
        <dbReference type="SMART" id="SM00963"/>
    </source>
</evidence>
<feature type="domain" description="AAA+ ATPase" evidence="7">
    <location>
        <begin position="91"/>
        <end position="227"/>
    </location>
</feature>
<dbReference type="InterPro" id="IPR013822">
    <property type="entry name" value="Signal_recog_particl_SRP54_hlx"/>
</dbReference>
<sequence length="227" mass="25404">MALIGKIFQALRRTRKSVSIAFDTVIQRKVSPESLEELENTLISADMGFVTVQAILKVVEKHRMDNLIHKVSDYLISILPQNNNEEILHKKPTALMVVGVNGTGKTTTAAKLAQYYKSLGKKVLLIGADTYRAAAVEQLKIWANRLDVKIIYNEQSQQPSAVLFDGLSAAQNRSMDMVIIDTAGRLHTYKNLMRELEKMYLVAESRFPNFNIHSLITLDASVGQNSL</sequence>
<dbReference type="GO" id="GO:0005047">
    <property type="term" value="F:signal recognition particle binding"/>
    <property type="evidence" value="ECO:0007669"/>
    <property type="project" value="TreeGrafter"/>
</dbReference>
<keyword evidence="2" id="KW-0547">Nucleotide-binding</keyword>
<keyword evidence="3" id="KW-0342">GTP-binding</keyword>
<dbReference type="EMBL" id="UINC01024705">
    <property type="protein sequence ID" value="SVA98886.1"/>
    <property type="molecule type" value="Genomic_DNA"/>
</dbReference>
<evidence type="ECO:0000313" key="10">
    <source>
        <dbReference type="EMBL" id="SVA98886.1"/>
    </source>
</evidence>
<keyword evidence="4" id="KW-0472">Membrane</keyword>
<accession>A0A382ABG2</accession>
<dbReference type="Gene3D" id="1.20.120.140">
    <property type="entry name" value="Signal recognition particle SRP54, nucleotide-binding domain"/>
    <property type="match status" value="1"/>
</dbReference>
<evidence type="ECO:0000256" key="1">
    <source>
        <dbReference type="ARBA" id="ARBA00008531"/>
    </source>
</evidence>
<dbReference type="GO" id="GO:0005737">
    <property type="term" value="C:cytoplasm"/>
    <property type="evidence" value="ECO:0007669"/>
    <property type="project" value="UniProtKB-ARBA"/>
</dbReference>
<reference evidence="10" key="1">
    <citation type="submission" date="2018-05" db="EMBL/GenBank/DDBJ databases">
        <authorList>
            <person name="Lanie J.A."/>
            <person name="Ng W.-L."/>
            <person name="Kazmierczak K.M."/>
            <person name="Andrzejewski T.M."/>
            <person name="Davidsen T.M."/>
            <person name="Wayne K.J."/>
            <person name="Tettelin H."/>
            <person name="Glass J.I."/>
            <person name="Rusch D."/>
            <person name="Podicherti R."/>
            <person name="Tsui H.-C.T."/>
            <person name="Winkler M.E."/>
        </authorList>
    </citation>
    <scope>NUCLEOTIDE SEQUENCE</scope>
</reference>
<dbReference type="GO" id="GO:0005886">
    <property type="term" value="C:plasma membrane"/>
    <property type="evidence" value="ECO:0007669"/>
    <property type="project" value="TreeGrafter"/>
</dbReference>
<dbReference type="PANTHER" id="PTHR43134:SF1">
    <property type="entry name" value="SIGNAL RECOGNITION PARTICLE RECEPTOR SUBUNIT ALPHA"/>
    <property type="match status" value="1"/>
</dbReference>
<name>A0A382ABG2_9ZZZZ</name>
<dbReference type="SMART" id="SM00382">
    <property type="entry name" value="AAA"/>
    <property type="match status" value="1"/>
</dbReference>
<dbReference type="InterPro" id="IPR000897">
    <property type="entry name" value="SRP54_GTPase_dom"/>
</dbReference>
<dbReference type="GO" id="GO:0005525">
    <property type="term" value="F:GTP binding"/>
    <property type="evidence" value="ECO:0007669"/>
    <property type="project" value="UniProtKB-KW"/>
</dbReference>
<evidence type="ECO:0000256" key="3">
    <source>
        <dbReference type="ARBA" id="ARBA00023134"/>
    </source>
</evidence>
<dbReference type="SUPFAM" id="SSF52540">
    <property type="entry name" value="P-loop containing nucleoside triphosphate hydrolases"/>
    <property type="match status" value="1"/>
</dbReference>
<evidence type="ECO:0000256" key="5">
    <source>
        <dbReference type="ARBA" id="ARBA00023170"/>
    </source>
</evidence>
<dbReference type="GO" id="GO:0006614">
    <property type="term" value="P:SRP-dependent cotranslational protein targeting to membrane"/>
    <property type="evidence" value="ECO:0007669"/>
    <property type="project" value="InterPro"/>
</dbReference>
<evidence type="ECO:0008006" key="11">
    <source>
        <dbReference type="Google" id="ProtNLM"/>
    </source>
</evidence>
<keyword evidence="5" id="KW-0675">Receptor</keyword>
<evidence type="ECO:0000259" key="8">
    <source>
        <dbReference type="SMART" id="SM00962"/>
    </source>
</evidence>
<protein>
    <recommendedName>
        <fullName evidence="11">SRP54-type proteins GTP-binding domain-containing protein</fullName>
    </recommendedName>
</protein>
<feature type="domain" description="SRP54-type proteins GTP-binding" evidence="8">
    <location>
        <begin position="92"/>
        <end position="227"/>
    </location>
</feature>
<dbReference type="Pfam" id="PF00448">
    <property type="entry name" value="SRP54"/>
    <property type="match status" value="1"/>
</dbReference>
<comment type="subcellular location">
    <subcellularLocation>
        <location evidence="6">Endomembrane system</location>
        <topology evidence="6">Peripheral membrane protein</topology>
        <orientation evidence="6">Cytoplasmic side</orientation>
    </subcellularLocation>
</comment>
<dbReference type="InterPro" id="IPR003593">
    <property type="entry name" value="AAA+_ATPase"/>
</dbReference>
<dbReference type="SUPFAM" id="SSF47364">
    <property type="entry name" value="Domain of the SRP/SRP receptor G-proteins"/>
    <property type="match status" value="1"/>
</dbReference>
<dbReference type="InterPro" id="IPR042101">
    <property type="entry name" value="SRP54_N_sf"/>
</dbReference>
<dbReference type="Gene3D" id="3.40.50.300">
    <property type="entry name" value="P-loop containing nucleotide triphosphate hydrolases"/>
    <property type="match status" value="1"/>
</dbReference>
<dbReference type="GO" id="GO:0003924">
    <property type="term" value="F:GTPase activity"/>
    <property type="evidence" value="ECO:0007669"/>
    <property type="project" value="TreeGrafter"/>
</dbReference>
<dbReference type="Pfam" id="PF02881">
    <property type="entry name" value="SRP54_N"/>
    <property type="match status" value="1"/>
</dbReference>
<evidence type="ECO:0000256" key="4">
    <source>
        <dbReference type="ARBA" id="ARBA00023136"/>
    </source>
</evidence>
<evidence type="ECO:0000259" key="7">
    <source>
        <dbReference type="SMART" id="SM00382"/>
    </source>
</evidence>
<evidence type="ECO:0000256" key="2">
    <source>
        <dbReference type="ARBA" id="ARBA00022741"/>
    </source>
</evidence>
<comment type="similarity">
    <text evidence="1">Belongs to the GTP-binding SRP family.</text>
</comment>
<dbReference type="SMART" id="SM00963">
    <property type="entry name" value="SRP54_N"/>
    <property type="match status" value="1"/>
</dbReference>
<feature type="domain" description="Signal recognition particle SRP54 helical bundle" evidence="9">
    <location>
        <begin position="7"/>
        <end position="79"/>
    </location>
</feature>
<feature type="non-terminal residue" evidence="10">
    <location>
        <position position="227"/>
    </location>
</feature>
<proteinExistence type="inferred from homology"/>
<dbReference type="AlphaFoldDB" id="A0A382ABG2"/>
<evidence type="ECO:0000256" key="6">
    <source>
        <dbReference type="ARBA" id="ARBA00029433"/>
    </source>
</evidence>